<feature type="region of interest" description="Disordered" evidence="1">
    <location>
        <begin position="157"/>
        <end position="181"/>
    </location>
</feature>
<reference evidence="4 5" key="1">
    <citation type="submission" date="2019-01" db="EMBL/GenBank/DDBJ databases">
        <title>Nocardioides guangzhouensis sp. nov., an actinobacterium isolated from soil.</title>
        <authorList>
            <person name="Fu Y."/>
            <person name="Cai Y."/>
            <person name="Lin Z."/>
            <person name="Chen P."/>
        </authorList>
    </citation>
    <scope>NUCLEOTIDE SEQUENCE [LARGE SCALE GENOMIC DNA]</scope>
    <source>
        <strain evidence="4 5">NBRC 105384</strain>
    </source>
</reference>
<dbReference type="SUPFAM" id="SSF56219">
    <property type="entry name" value="DNase I-like"/>
    <property type="match status" value="1"/>
</dbReference>
<feature type="signal peptide" evidence="2">
    <location>
        <begin position="1"/>
        <end position="19"/>
    </location>
</feature>
<dbReference type="InterPro" id="IPR005135">
    <property type="entry name" value="Endo/exonuclease/phosphatase"/>
</dbReference>
<keyword evidence="4" id="KW-0255">Endonuclease</keyword>
<keyword evidence="4" id="KW-0378">Hydrolase</keyword>
<dbReference type="Pfam" id="PF00932">
    <property type="entry name" value="LTD"/>
    <property type="match status" value="1"/>
</dbReference>
<feature type="compositionally biased region" description="Polar residues" evidence="1">
    <location>
        <begin position="161"/>
        <end position="175"/>
    </location>
</feature>
<evidence type="ECO:0000259" key="3">
    <source>
        <dbReference type="PROSITE" id="PS51841"/>
    </source>
</evidence>
<dbReference type="CDD" id="cd04486">
    <property type="entry name" value="YhcR_OBF_like"/>
    <property type="match status" value="1"/>
</dbReference>
<dbReference type="OrthoDB" id="1016457at2"/>
<dbReference type="AlphaFoldDB" id="A0A4Q5J1K4"/>
<name>A0A4Q5J1K4_9ACTN</name>
<dbReference type="InterPro" id="IPR047971">
    <property type="entry name" value="ExeM-like"/>
</dbReference>
<evidence type="ECO:0000256" key="1">
    <source>
        <dbReference type="SAM" id="MobiDB-lite"/>
    </source>
</evidence>
<dbReference type="GO" id="GO:0004519">
    <property type="term" value="F:endonuclease activity"/>
    <property type="evidence" value="ECO:0007669"/>
    <property type="project" value="UniProtKB-KW"/>
</dbReference>
<sequence length="888" mass="91767">MTRALAPFAAVTLTVTSLATLAGMPAAQARPDGSDLVVSEVFGGGGNSGAPYQNDFVEVHNPTTATVPLTGYAVGYFSSGGTSGGAPVALSGQIPAGGTYLVQMAAGTGSAPALPKPDATGTLAMSGTNGRIDLTKGGALVDRVGYGTANLFEGTAAAPGLSNTTSASRTPTPGTDTDRNNVDFVAGAPTPTACGAACVEEEPEPDPTGVCADPATAIHDIQGAGAAFDPAFGGTRTVEGVVTAAMLGGYFVQEEPSDVDADPQTSEGIFVFQSGAAPAVGNVVRVTGTVTEFDGKTQLGSVSARLDCGASTATVTPVAVTFPLASTNLEHLEGMRVALPEKLVISEYFNYDRFGEVVLAEPRPGEDRLMTPTAVADPGPAAQALLADNERRQIIVDDLNRSQNPSVIPHPGNGRPFALDNRFRGGDTITGLEGIVDDAFGAYRVQPTVYGGYASVNQRPEARPNVGGDVQVASFNVLNYFLTIDRGGSANFVCGPDQDQECRGADDENERKRQRDKIVAAIAGLDADVVGLMEMENTPGVEPAADLAAGLNDKLGAGTYDYIDTGVIGGDAIRLGFLYKPGAVTPAGAYDVFDSGDDPRFDDTRNRPMLTQTFDTVVAAGAKAERFTVSVNHLKSKGSACAGDPDTGDGQGNCNQTRTAAAEAIADHLASDPTGSGDPDHLLIGDMNSYDHEDPIRAFEAAGYQDQVKRFGGEDAYSYVFDGMVGYLDHGLASSSLAGQVTGAQEWHINADEPDVLDYETTFKPAAVDAIYAPDQFRASDHDPVLVGLELVSTDLTARIEPVKPKVGVPATVVVDVTRTDGATPTDGTLTVTREGEVVGTAAVTGGRVRVPVEAFPRKGFYELVVGYTDGSSQDASTTLVVNAVGKP</sequence>
<keyword evidence="2" id="KW-0732">Signal</keyword>
<dbReference type="PROSITE" id="PS51841">
    <property type="entry name" value="LTD"/>
    <property type="match status" value="1"/>
</dbReference>
<dbReference type="PANTHER" id="PTHR42834:SF1">
    <property type="entry name" value="ENDONUCLEASE_EXONUCLEASE_PHOSPHATASE FAMILY PROTEIN (AFU_ORTHOLOGUE AFUA_3G09210)"/>
    <property type="match status" value="1"/>
</dbReference>
<proteinExistence type="predicted"/>
<feature type="chain" id="PRO_5038927465" evidence="2">
    <location>
        <begin position="20"/>
        <end position="888"/>
    </location>
</feature>
<feature type="domain" description="LTD" evidence="3">
    <location>
        <begin position="23"/>
        <end position="148"/>
    </location>
</feature>
<dbReference type="NCBIfam" id="NF033681">
    <property type="entry name" value="ExeM_NucH_DNase"/>
    <property type="match status" value="1"/>
</dbReference>
<dbReference type="Gene3D" id="3.60.10.10">
    <property type="entry name" value="Endonuclease/exonuclease/phosphatase"/>
    <property type="match status" value="1"/>
</dbReference>
<gene>
    <name evidence="4" type="ORF">ETU37_10655</name>
</gene>
<evidence type="ECO:0000313" key="5">
    <source>
        <dbReference type="Proteomes" id="UP000291189"/>
    </source>
</evidence>
<keyword evidence="4" id="KW-0540">Nuclease</keyword>
<evidence type="ECO:0000313" key="4">
    <source>
        <dbReference type="EMBL" id="RYU12450.1"/>
    </source>
</evidence>
<comment type="caution">
    <text evidence="4">The sequence shown here is derived from an EMBL/GenBank/DDBJ whole genome shotgun (WGS) entry which is preliminary data.</text>
</comment>
<dbReference type="InterPro" id="IPR001322">
    <property type="entry name" value="Lamin_tail_dom"/>
</dbReference>
<evidence type="ECO:0000256" key="2">
    <source>
        <dbReference type="SAM" id="SignalP"/>
    </source>
</evidence>
<dbReference type="Pfam" id="PF03372">
    <property type="entry name" value="Exo_endo_phos"/>
    <property type="match status" value="1"/>
</dbReference>
<dbReference type="EMBL" id="SDPU01000021">
    <property type="protein sequence ID" value="RYU12450.1"/>
    <property type="molecule type" value="Genomic_DNA"/>
</dbReference>
<protein>
    <submittedName>
        <fullName evidence="4">ExeM/NucH family extracellular endonuclease</fullName>
    </submittedName>
</protein>
<dbReference type="Proteomes" id="UP000291189">
    <property type="component" value="Unassembled WGS sequence"/>
</dbReference>
<organism evidence="4 5">
    <name type="scientific">Nocardioides iriomotensis</name>
    <dbReference type="NCBI Taxonomy" id="715784"/>
    <lineage>
        <taxon>Bacteria</taxon>
        <taxon>Bacillati</taxon>
        <taxon>Actinomycetota</taxon>
        <taxon>Actinomycetes</taxon>
        <taxon>Propionibacteriales</taxon>
        <taxon>Nocardioidaceae</taxon>
        <taxon>Nocardioides</taxon>
    </lineage>
</organism>
<dbReference type="InterPro" id="IPR036691">
    <property type="entry name" value="Endo/exonu/phosph_ase_sf"/>
</dbReference>
<dbReference type="PANTHER" id="PTHR42834">
    <property type="entry name" value="ENDONUCLEASE/EXONUCLEASE/PHOSPHATASE FAMILY PROTEIN (AFU_ORTHOLOGUE AFUA_3G09210)"/>
    <property type="match status" value="1"/>
</dbReference>
<keyword evidence="5" id="KW-1185">Reference proteome</keyword>
<dbReference type="CDD" id="cd10283">
    <property type="entry name" value="MnuA_DNase1-like"/>
    <property type="match status" value="1"/>
</dbReference>
<accession>A0A4Q5J1K4</accession>